<reference evidence="2 3" key="1">
    <citation type="submission" date="2005-10" db="EMBL/GenBank/DDBJ databases">
        <title>Complete sequence of Geobacter metallireducens GS-15.</title>
        <authorList>
            <consortium name="US DOE Joint Genome Institute"/>
            <person name="Copeland A."/>
            <person name="Lucas S."/>
            <person name="Lapidus A."/>
            <person name="Barry K."/>
            <person name="Detter J.C."/>
            <person name="Glavina T."/>
            <person name="Hammon N."/>
            <person name="Israni S."/>
            <person name="Pitluck S."/>
            <person name="Di Bartolo G."/>
            <person name="Chain P."/>
            <person name="Schmutz J."/>
            <person name="Larimer F."/>
            <person name="Land M."/>
            <person name="Kyrpides N."/>
            <person name="Ivanova N."/>
            <person name="Richardson P."/>
        </authorList>
    </citation>
    <scope>NUCLEOTIDE SEQUENCE [LARGE SCALE GENOMIC DNA]</scope>
    <source>
        <strain evidence="3">ATCC 53774 / DSM 7210 / GS-15</strain>
    </source>
</reference>
<evidence type="ECO:0000313" key="3">
    <source>
        <dbReference type="Proteomes" id="UP000007073"/>
    </source>
</evidence>
<keyword evidence="1" id="KW-0663">Pyridoxal phosphate</keyword>
<dbReference type="PANTHER" id="PTHR30244:SF42">
    <property type="entry name" value="UDP-2-ACETAMIDO-2-DEOXY-3-OXO-D-GLUCURONATE AMINOTRANSFERASE"/>
    <property type="match status" value="1"/>
</dbReference>
<dbReference type="Proteomes" id="UP000007073">
    <property type="component" value="Chromosome"/>
</dbReference>
<dbReference type="PANTHER" id="PTHR30244">
    <property type="entry name" value="TRANSAMINASE"/>
    <property type="match status" value="1"/>
</dbReference>
<name>Q39U29_GEOMG</name>
<dbReference type="GO" id="GO:0008483">
    <property type="term" value="F:transaminase activity"/>
    <property type="evidence" value="ECO:0007669"/>
    <property type="project" value="UniProtKB-KW"/>
</dbReference>
<proteinExistence type="inferred from homology"/>
<gene>
    <name evidence="2" type="ordered locus">Gmet_2016</name>
</gene>
<keyword evidence="3" id="KW-1185">Reference proteome</keyword>
<dbReference type="Pfam" id="PF01041">
    <property type="entry name" value="DegT_DnrJ_EryC1"/>
    <property type="match status" value="1"/>
</dbReference>
<keyword evidence="2" id="KW-0808">Transferase</keyword>
<accession>Q39U29</accession>
<comment type="similarity">
    <text evidence="1">Belongs to the DegT/DnrJ/EryC1 family.</text>
</comment>
<keyword evidence="2" id="KW-0032">Aminotransferase</keyword>
<dbReference type="SUPFAM" id="SSF53383">
    <property type="entry name" value="PLP-dependent transferases"/>
    <property type="match status" value="1"/>
</dbReference>
<dbReference type="InterPro" id="IPR015421">
    <property type="entry name" value="PyrdxlP-dep_Trfase_major"/>
</dbReference>
<dbReference type="DNASU" id="3740673"/>
<dbReference type="InterPro" id="IPR015424">
    <property type="entry name" value="PyrdxlP-dep_Trfase"/>
</dbReference>
<dbReference type="HOGENOM" id="CLU_059313_2_0_7"/>
<dbReference type="GO" id="GO:0030170">
    <property type="term" value="F:pyridoxal phosphate binding"/>
    <property type="evidence" value="ECO:0007669"/>
    <property type="project" value="TreeGrafter"/>
</dbReference>
<dbReference type="SMR" id="Q39U29"/>
<protein>
    <submittedName>
        <fullName evidence="2">Aminotransferase, AHBA_syn family</fullName>
    </submittedName>
</protein>
<dbReference type="AlphaFoldDB" id="Q39U29"/>
<dbReference type="eggNOG" id="COG0399">
    <property type="taxonomic scope" value="Bacteria"/>
</dbReference>
<dbReference type="EMBL" id="CP000148">
    <property type="protein sequence ID" value="ABB32245.1"/>
    <property type="molecule type" value="Genomic_DNA"/>
</dbReference>
<dbReference type="GO" id="GO:0000271">
    <property type="term" value="P:polysaccharide biosynthetic process"/>
    <property type="evidence" value="ECO:0007669"/>
    <property type="project" value="TreeGrafter"/>
</dbReference>
<dbReference type="InterPro" id="IPR000653">
    <property type="entry name" value="DegT/StrS_aminotransferase"/>
</dbReference>
<evidence type="ECO:0000313" key="2">
    <source>
        <dbReference type="EMBL" id="ABB32245.1"/>
    </source>
</evidence>
<reference evidence="2 3" key="2">
    <citation type="journal article" date="2009" name="BMC Microbiol.">
        <title>The genome sequence of Geobacter metallireducens: features of metabolism, physiology and regulation common and dissimilar to Geobacter sulfurreducens.</title>
        <authorList>
            <person name="Aklujkar M."/>
            <person name="Krushkal J."/>
            <person name="DiBartolo G."/>
            <person name="Lapidus A."/>
            <person name="Land M.L."/>
            <person name="Lovley D.R."/>
        </authorList>
    </citation>
    <scope>NUCLEOTIDE SEQUENCE [LARGE SCALE GENOMIC DNA]</scope>
    <source>
        <strain evidence="3">ATCC 53774 / DSM 7210 / GS-15</strain>
    </source>
</reference>
<sequence length="388" mass="44428">MKVSSKPSLTWEILTSRADRPRQEVFPFNTGRCEYFYSARYALAAALDALKLSPQQSILMPSYNCWVEVEPAVRSGAKIDWYRVKTDFSIDEDDLLARIRPETAAIFVIHYLGFPQRLENIHRICTERGIVLIEDCAHALLSNDGDVPLGLTGDMAIFSIRKTVPIPDGGCLLINNPAFSVNRPRRVRPNLFATYFVVSEMLARGSTTEPKRVNQMAYSCNFAFARLARMGLRGIHKIFQDHGDYLVYPSGNHFNEQVKHWMMSDVSSAILRGTEFQRIKERRRANFLHLLDKLIMNDRITLPILSLPEGVSPLFFPVIVQDRDRVYRQLKDQGLSGHDWWGDFHPAVPWDKYPDAVYLKTNVFGFPVHQDLSRESLGIMLAEFSQCL</sequence>
<evidence type="ECO:0000256" key="1">
    <source>
        <dbReference type="RuleBase" id="RU004508"/>
    </source>
</evidence>
<dbReference type="RefSeq" id="WP_004512934.1">
    <property type="nucleotide sequence ID" value="NC_007517.1"/>
</dbReference>
<dbReference type="Gene3D" id="3.40.640.10">
    <property type="entry name" value="Type I PLP-dependent aspartate aminotransferase-like (Major domain)"/>
    <property type="match status" value="1"/>
</dbReference>
<organism evidence="2 3">
    <name type="scientific">Geobacter metallireducens (strain ATCC 53774 / DSM 7210 / GS-15)</name>
    <dbReference type="NCBI Taxonomy" id="269799"/>
    <lineage>
        <taxon>Bacteria</taxon>
        <taxon>Pseudomonadati</taxon>
        <taxon>Thermodesulfobacteriota</taxon>
        <taxon>Desulfuromonadia</taxon>
        <taxon>Geobacterales</taxon>
        <taxon>Geobacteraceae</taxon>
        <taxon>Geobacter</taxon>
    </lineage>
</organism>
<dbReference type="KEGG" id="gme:Gmet_2016"/>
<dbReference type="STRING" id="269799.Gmet_2016"/>